<evidence type="ECO:0000313" key="2">
    <source>
        <dbReference type="Proteomes" id="UP000077315"/>
    </source>
</evidence>
<dbReference type="InParanoid" id="A0A162YKC3"/>
<protein>
    <submittedName>
        <fullName evidence="1">Uncharacterized protein</fullName>
    </submittedName>
</protein>
<gene>
    <name evidence="1" type="ORF">PHYBLDRAFT_72784</name>
</gene>
<sequence>MNNNNNNQLSTNNEMHILLELHKQSLKNICDAFEKEHDENNVDDQVLKEFNKKRRRDEEVLNDMCMVFQRELVNKKMKILQLTNYDTFFCIYDDSFEHIQTITTRRRIN</sequence>
<dbReference type="Proteomes" id="UP000077315">
    <property type="component" value="Unassembled WGS sequence"/>
</dbReference>
<dbReference type="RefSeq" id="XP_018299315.1">
    <property type="nucleotide sequence ID" value="XM_018442717.1"/>
</dbReference>
<evidence type="ECO:0000313" key="1">
    <source>
        <dbReference type="EMBL" id="OAD81275.1"/>
    </source>
</evidence>
<keyword evidence="2" id="KW-1185">Reference proteome</keyword>
<dbReference type="AlphaFoldDB" id="A0A162YKC3"/>
<accession>A0A162YKC3</accession>
<name>A0A162YKC3_PHYB8</name>
<proteinExistence type="predicted"/>
<dbReference type="EMBL" id="KV440971">
    <property type="protein sequence ID" value="OAD81275.1"/>
    <property type="molecule type" value="Genomic_DNA"/>
</dbReference>
<reference evidence="2" key="1">
    <citation type="submission" date="2015-06" db="EMBL/GenBank/DDBJ databases">
        <title>Expansion of signal transduction pathways in fungi by whole-genome duplication.</title>
        <authorList>
            <consortium name="DOE Joint Genome Institute"/>
            <person name="Corrochano L.M."/>
            <person name="Kuo A."/>
            <person name="Marcet-Houben M."/>
            <person name="Polaino S."/>
            <person name="Salamov A."/>
            <person name="Villalobos J.M."/>
            <person name="Alvarez M.I."/>
            <person name="Avalos J."/>
            <person name="Benito E.P."/>
            <person name="Benoit I."/>
            <person name="Burger G."/>
            <person name="Camino L.P."/>
            <person name="Canovas D."/>
            <person name="Cerda-Olmedo E."/>
            <person name="Cheng J.-F."/>
            <person name="Dominguez A."/>
            <person name="Elias M."/>
            <person name="Eslava A.P."/>
            <person name="Glaser F."/>
            <person name="Grimwood J."/>
            <person name="Gutierrez G."/>
            <person name="Heitman J."/>
            <person name="Henrissat B."/>
            <person name="Iturriaga E.A."/>
            <person name="Lang B.F."/>
            <person name="Lavin J.L."/>
            <person name="Lee S."/>
            <person name="Li W."/>
            <person name="Lindquist E."/>
            <person name="Lopez-Garcia S."/>
            <person name="Luque E.M."/>
            <person name="Marcos A.T."/>
            <person name="Martin J."/>
            <person name="McCluskey K."/>
            <person name="Medina H.R."/>
            <person name="Miralles-Duran A."/>
            <person name="Miyazaki A."/>
            <person name="Munoz-Torres E."/>
            <person name="Oguiza J.A."/>
            <person name="Ohm R."/>
            <person name="Olmedo M."/>
            <person name="Orejas M."/>
            <person name="Ortiz-Castellanos L."/>
            <person name="Pisabarro A.G."/>
            <person name="Rodriguez-Romero J."/>
            <person name="Ruiz-Herrera J."/>
            <person name="Ruiz-Vazquez R."/>
            <person name="Sanz C."/>
            <person name="Schackwitz W."/>
            <person name="Schmutz J."/>
            <person name="Shahriari M."/>
            <person name="Shelest E."/>
            <person name="Silva-Franco F."/>
            <person name="Soanes D."/>
            <person name="Syed K."/>
            <person name="Tagua V.G."/>
            <person name="Talbot N.J."/>
            <person name="Thon M."/>
            <person name="De vries R.P."/>
            <person name="Wiebenga A."/>
            <person name="Yadav J.S."/>
            <person name="Braun E.L."/>
            <person name="Baker S."/>
            <person name="Garre V."/>
            <person name="Horwitz B."/>
            <person name="Torres-Martinez S."/>
            <person name="Idnurm A."/>
            <person name="Herrera-Estrella A."/>
            <person name="Gabaldon T."/>
            <person name="Grigoriev I.V."/>
        </authorList>
    </citation>
    <scope>NUCLEOTIDE SEQUENCE [LARGE SCALE GENOMIC DNA]</scope>
    <source>
        <strain evidence="2">NRRL 1555(-)</strain>
    </source>
</reference>
<dbReference type="VEuPathDB" id="FungiDB:PHYBLDRAFT_72784"/>
<dbReference type="GeneID" id="29003623"/>
<organism evidence="1 2">
    <name type="scientific">Phycomyces blakesleeanus (strain ATCC 8743b / DSM 1359 / FGSC 10004 / NBRC 33097 / NRRL 1555)</name>
    <dbReference type="NCBI Taxonomy" id="763407"/>
    <lineage>
        <taxon>Eukaryota</taxon>
        <taxon>Fungi</taxon>
        <taxon>Fungi incertae sedis</taxon>
        <taxon>Mucoromycota</taxon>
        <taxon>Mucoromycotina</taxon>
        <taxon>Mucoromycetes</taxon>
        <taxon>Mucorales</taxon>
        <taxon>Phycomycetaceae</taxon>
        <taxon>Phycomyces</taxon>
    </lineage>
</organism>